<sequence length="511" mass="56553">MAATTVISPNGEYILHSSPDGVLKLWETESGVLKQEYTPSSHLSATCTCLSWSPKQQMESPRKKKRKKSGQNPSNEENDFVAIGTTAGNILLYNEGGHSDVVNDLAWSLEDNTLYSCSNDHHIAEWNISTGTVNHKWKADKGAVHSLCLCSQHQLLSAGRRIKLWNTQTRQVIKNFTGHATEVFKLLTIPHIQNPGPSQSCYFLSAATFLLAVVVKSGKLLIFEGVINGKLNKPLKPKVTVQITTPVNKSAPSKSLPVLGAHLCNDKENNILLVHGNFIKPVFEKLIKTPEVSKDLTVLAPGFMAPERPTQDETAVKRKKRKLSVSEMTIEDRLNAISMDVNGKPPANEPPKADTLSKLLTQGLQSQDKKILNNVLQNRNATVIKNTVKKLPVQVVIPLIQEICKRMHGHSQSGEVLVKWTKAVLTTHTSFLLSMMESRTAVLGKLSRLQGKLDLVLSQITSQEQQEEAVEINQPLLMYQEDSSDSDIGMEDIVPSQSEQEVSLSKIHIMY</sequence>
<dbReference type="InterPro" id="IPR036322">
    <property type="entry name" value="WD40_repeat_dom_sf"/>
</dbReference>
<dbReference type="PROSITE" id="PS50082">
    <property type="entry name" value="WD_REPEATS_2"/>
    <property type="match status" value="2"/>
</dbReference>
<organism evidence="7 8">
    <name type="scientific">Tegillarca granosa</name>
    <name type="common">Malaysian cockle</name>
    <name type="synonym">Anadara granosa</name>
    <dbReference type="NCBI Taxonomy" id="220873"/>
    <lineage>
        <taxon>Eukaryota</taxon>
        <taxon>Metazoa</taxon>
        <taxon>Spiralia</taxon>
        <taxon>Lophotrochozoa</taxon>
        <taxon>Mollusca</taxon>
        <taxon>Bivalvia</taxon>
        <taxon>Autobranchia</taxon>
        <taxon>Pteriomorphia</taxon>
        <taxon>Arcoida</taxon>
        <taxon>Arcoidea</taxon>
        <taxon>Arcidae</taxon>
        <taxon>Tegillarca</taxon>
    </lineage>
</organism>
<evidence type="ECO:0000256" key="1">
    <source>
        <dbReference type="ARBA" id="ARBA00004123"/>
    </source>
</evidence>
<dbReference type="PANTHER" id="PTHR44267:SF1">
    <property type="entry name" value="WD REPEAT-CONTAINING PROTEIN 43"/>
    <property type="match status" value="1"/>
</dbReference>
<feature type="repeat" description="WD" evidence="4">
    <location>
        <begin position="95"/>
        <end position="136"/>
    </location>
</feature>
<evidence type="ECO:0000313" key="8">
    <source>
        <dbReference type="Proteomes" id="UP001217089"/>
    </source>
</evidence>
<evidence type="ECO:0000313" key="7">
    <source>
        <dbReference type="EMBL" id="KAJ8308007.1"/>
    </source>
</evidence>
<reference evidence="7 8" key="1">
    <citation type="submission" date="2022-12" db="EMBL/GenBank/DDBJ databases">
        <title>Chromosome-level genome of Tegillarca granosa.</title>
        <authorList>
            <person name="Kim J."/>
        </authorList>
    </citation>
    <scope>NUCLEOTIDE SEQUENCE [LARGE SCALE GENOMIC DNA]</scope>
    <source>
        <strain evidence="7">Teg-2019</strain>
        <tissue evidence="7">Adductor muscle</tissue>
    </source>
</reference>
<dbReference type="InterPro" id="IPR052414">
    <property type="entry name" value="U3_snoRNA-assoc_WDR"/>
</dbReference>
<dbReference type="Proteomes" id="UP001217089">
    <property type="component" value="Unassembled WGS sequence"/>
</dbReference>
<accession>A0ABQ9EWN6</accession>
<comment type="subcellular location">
    <subcellularLocation>
        <location evidence="1">Nucleus</location>
    </subcellularLocation>
</comment>
<feature type="domain" description="Small-subunit processome Utp12" evidence="6">
    <location>
        <begin position="368"/>
        <end position="461"/>
    </location>
</feature>
<dbReference type="InterPro" id="IPR007148">
    <property type="entry name" value="SSU_processome_Utp12"/>
</dbReference>
<dbReference type="EMBL" id="JARBDR010000657">
    <property type="protein sequence ID" value="KAJ8308007.1"/>
    <property type="molecule type" value="Genomic_DNA"/>
</dbReference>
<dbReference type="SUPFAM" id="SSF50978">
    <property type="entry name" value="WD40 repeat-like"/>
    <property type="match status" value="1"/>
</dbReference>
<dbReference type="Pfam" id="PF04003">
    <property type="entry name" value="Utp12"/>
    <property type="match status" value="1"/>
</dbReference>
<comment type="caution">
    <text evidence="7">The sequence shown here is derived from an EMBL/GenBank/DDBJ whole genome shotgun (WGS) entry which is preliminary data.</text>
</comment>
<feature type="region of interest" description="Disordered" evidence="5">
    <location>
        <begin position="54"/>
        <end position="79"/>
    </location>
</feature>
<dbReference type="SMART" id="SM00320">
    <property type="entry name" value="WD40"/>
    <property type="match status" value="2"/>
</dbReference>
<dbReference type="InterPro" id="IPR001680">
    <property type="entry name" value="WD40_rpt"/>
</dbReference>
<dbReference type="Gene3D" id="2.130.10.10">
    <property type="entry name" value="YVTN repeat-like/Quinoprotein amine dehydrogenase"/>
    <property type="match status" value="1"/>
</dbReference>
<keyword evidence="4" id="KW-0853">WD repeat</keyword>
<dbReference type="Pfam" id="PF00400">
    <property type="entry name" value="WD40"/>
    <property type="match status" value="1"/>
</dbReference>
<evidence type="ECO:0000256" key="3">
    <source>
        <dbReference type="ARBA" id="ARBA00038335"/>
    </source>
</evidence>
<dbReference type="PANTHER" id="PTHR44267">
    <property type="entry name" value="WD REPEAT-CONTAINING PROTEIN 43"/>
    <property type="match status" value="1"/>
</dbReference>
<evidence type="ECO:0000256" key="2">
    <source>
        <dbReference type="ARBA" id="ARBA00023242"/>
    </source>
</evidence>
<keyword evidence="8" id="KW-1185">Reference proteome</keyword>
<protein>
    <recommendedName>
        <fullName evidence="6">Small-subunit processome Utp12 domain-containing protein</fullName>
    </recommendedName>
</protein>
<comment type="similarity">
    <text evidence="3">Belongs to the UTP5 family.</text>
</comment>
<keyword evidence="2" id="KW-0539">Nucleus</keyword>
<gene>
    <name evidence="7" type="ORF">KUTeg_012881</name>
</gene>
<evidence type="ECO:0000256" key="4">
    <source>
        <dbReference type="PROSITE-ProRule" id="PRU00221"/>
    </source>
</evidence>
<feature type="repeat" description="WD" evidence="4">
    <location>
        <begin position="1"/>
        <end position="36"/>
    </location>
</feature>
<dbReference type="PROSITE" id="PS50294">
    <property type="entry name" value="WD_REPEATS_REGION"/>
    <property type="match status" value="1"/>
</dbReference>
<evidence type="ECO:0000259" key="6">
    <source>
        <dbReference type="Pfam" id="PF04003"/>
    </source>
</evidence>
<evidence type="ECO:0000256" key="5">
    <source>
        <dbReference type="SAM" id="MobiDB-lite"/>
    </source>
</evidence>
<proteinExistence type="inferred from homology"/>
<name>A0ABQ9EWN6_TEGGR</name>
<dbReference type="InterPro" id="IPR015943">
    <property type="entry name" value="WD40/YVTN_repeat-like_dom_sf"/>
</dbReference>